<keyword evidence="2" id="KW-1185">Reference proteome</keyword>
<dbReference type="SUPFAM" id="SSF46938">
    <property type="entry name" value="CRAL/TRIO N-terminal domain"/>
    <property type="match status" value="1"/>
</dbReference>
<reference evidence="1" key="1">
    <citation type="submission" date="2021-02" db="EMBL/GenBank/DDBJ databases">
        <authorList>
            <person name="Dougan E. K."/>
            <person name="Rhodes N."/>
            <person name="Thang M."/>
            <person name="Chan C."/>
        </authorList>
    </citation>
    <scope>NUCLEOTIDE SEQUENCE</scope>
</reference>
<evidence type="ECO:0000313" key="2">
    <source>
        <dbReference type="Proteomes" id="UP000601435"/>
    </source>
</evidence>
<proteinExistence type="predicted"/>
<protein>
    <submittedName>
        <fullName evidence="1">Uncharacterized protein</fullName>
    </submittedName>
</protein>
<dbReference type="EMBL" id="CAJNJA010046875">
    <property type="protein sequence ID" value="CAE7820358.1"/>
    <property type="molecule type" value="Genomic_DNA"/>
</dbReference>
<organism evidence="1 2">
    <name type="scientific">Symbiodinium necroappetens</name>
    <dbReference type="NCBI Taxonomy" id="1628268"/>
    <lineage>
        <taxon>Eukaryota</taxon>
        <taxon>Sar</taxon>
        <taxon>Alveolata</taxon>
        <taxon>Dinophyceae</taxon>
        <taxon>Suessiales</taxon>
        <taxon>Symbiodiniaceae</taxon>
        <taxon>Symbiodinium</taxon>
    </lineage>
</organism>
<accession>A0A812ZC97</accession>
<feature type="non-terminal residue" evidence="1">
    <location>
        <position position="1"/>
    </location>
</feature>
<gene>
    <name evidence="1" type="ORF">SNEC2469_LOCUS24408</name>
</gene>
<evidence type="ECO:0000313" key="1">
    <source>
        <dbReference type="EMBL" id="CAE7820358.1"/>
    </source>
</evidence>
<sequence length="100" mass="11556">MDRFEREVTRIYAVDHSKPPLGEGKSRPSNFFPARNVADSLRHMRAACENLEAELQEDGRIFEPLDDVFMSRQLIAADFDLGKTTEVVRKYVAWRQSIRG</sequence>
<dbReference type="AlphaFoldDB" id="A0A812ZC97"/>
<dbReference type="Proteomes" id="UP000601435">
    <property type="component" value="Unassembled WGS sequence"/>
</dbReference>
<dbReference type="OrthoDB" id="445595at2759"/>
<dbReference type="InterPro" id="IPR036273">
    <property type="entry name" value="CRAL/TRIO_N_dom_sf"/>
</dbReference>
<comment type="caution">
    <text evidence="1">The sequence shown here is derived from an EMBL/GenBank/DDBJ whole genome shotgun (WGS) entry which is preliminary data.</text>
</comment>
<dbReference type="Gene3D" id="1.10.8.20">
    <property type="entry name" value="N-terminal domain of phosphatidylinositol transfer protein sec14p"/>
    <property type="match status" value="1"/>
</dbReference>
<name>A0A812ZC97_9DINO</name>